<dbReference type="SMART" id="SM00225">
    <property type="entry name" value="BTB"/>
    <property type="match status" value="2"/>
</dbReference>
<organism evidence="9">
    <name type="scientific">Caenorhabditis brenneri</name>
    <name type="common">Nematode worm</name>
    <dbReference type="NCBI Taxonomy" id="135651"/>
    <lineage>
        <taxon>Eukaryota</taxon>
        <taxon>Metazoa</taxon>
        <taxon>Ecdysozoa</taxon>
        <taxon>Nematoda</taxon>
        <taxon>Chromadorea</taxon>
        <taxon>Rhabditida</taxon>
        <taxon>Rhabditina</taxon>
        <taxon>Rhabditomorpha</taxon>
        <taxon>Rhabditoidea</taxon>
        <taxon>Rhabditidae</taxon>
        <taxon>Peloderinae</taxon>
        <taxon>Caenorhabditis</taxon>
    </lineage>
</organism>
<dbReference type="PANTHER" id="PTHR22743">
    <property type="entry name" value="MEPRIN/TRAF-LIKE MATH FAMILY-C.ELEGANS"/>
    <property type="match status" value="1"/>
</dbReference>
<proteinExistence type="predicted"/>
<dbReference type="SUPFAM" id="SSF57850">
    <property type="entry name" value="RING/U-box"/>
    <property type="match status" value="1"/>
</dbReference>
<dbReference type="SMART" id="SM00184">
    <property type="entry name" value="RING"/>
    <property type="match status" value="1"/>
</dbReference>
<dbReference type="PROSITE" id="PS50097">
    <property type="entry name" value="BTB"/>
    <property type="match status" value="1"/>
</dbReference>
<keyword evidence="3" id="KW-0862">Zinc</keyword>
<keyword evidence="5" id="KW-0472">Membrane</keyword>
<keyword evidence="2 4" id="KW-0863">Zinc-finger</keyword>
<keyword evidence="9" id="KW-1185">Reference proteome</keyword>
<evidence type="ECO:0000256" key="1">
    <source>
        <dbReference type="ARBA" id="ARBA00022723"/>
    </source>
</evidence>
<dbReference type="InterPro" id="IPR052664">
    <property type="entry name" value="BTB-MATH_domain_protein"/>
</dbReference>
<evidence type="ECO:0000256" key="3">
    <source>
        <dbReference type="ARBA" id="ARBA00022833"/>
    </source>
</evidence>
<dbReference type="InterPro" id="IPR027370">
    <property type="entry name" value="Znf-RING_euk"/>
</dbReference>
<gene>
    <name evidence="8" type="ORF">CAEBREN_14529</name>
</gene>
<evidence type="ECO:0000313" key="8">
    <source>
        <dbReference type="EMBL" id="EGT49642.1"/>
    </source>
</evidence>
<keyword evidence="5" id="KW-0812">Transmembrane</keyword>
<evidence type="ECO:0008006" key="10">
    <source>
        <dbReference type="Google" id="ProtNLM"/>
    </source>
</evidence>
<dbReference type="PANTHER" id="PTHR22743:SF165">
    <property type="entry name" value="BTB AND MATH DOMAIN CONTAINING-RELATED"/>
    <property type="match status" value="1"/>
</dbReference>
<dbReference type="OrthoDB" id="5876225at2759"/>
<evidence type="ECO:0000256" key="2">
    <source>
        <dbReference type="ARBA" id="ARBA00022771"/>
    </source>
</evidence>
<reference evidence="9" key="1">
    <citation type="submission" date="2011-07" db="EMBL/GenBank/DDBJ databases">
        <authorList>
            <consortium name="Caenorhabditis brenneri Sequencing and Analysis Consortium"/>
            <person name="Wilson R.K."/>
        </authorList>
    </citation>
    <scope>NUCLEOTIDE SEQUENCE [LARGE SCALE GENOMIC DNA]</scope>
    <source>
        <strain evidence="9">PB2801</strain>
    </source>
</reference>
<evidence type="ECO:0000259" key="7">
    <source>
        <dbReference type="PROSITE" id="PS50097"/>
    </source>
</evidence>
<dbReference type="InterPro" id="IPR011333">
    <property type="entry name" value="SKP1/BTB/POZ_sf"/>
</dbReference>
<name>G0MD88_CAEBE</name>
<dbReference type="PROSITE" id="PS50089">
    <property type="entry name" value="ZF_RING_2"/>
    <property type="match status" value="1"/>
</dbReference>
<sequence length="586" mass="67397">MSTPTKKFVLVHNFDSVSKLMSGELYPAEEKTHFGLNCRRTESIDAKIVYRIVWADGISEIKTSNHRFHLGNLINMGSTVSHRALNFMLECRVEIKTTATLRDSFLNNDKHLFLNVGGATIYVPKMLLDAQFKKFQSEISKDPDNSVQFSTEDFMDFLFTVEGYRVLNDKNVVSILSIAKTYGSDTVVELCEQFLMHESIKPPSELIRIAEEFNLDSLRSSVVNPNSRELVISVDYEKSFSSNLFRGREEFHSNFYWRIQIRNKKHTVSYGLECRPIGKWSNQFSLTARIEPCVIFETKNVKSNVSSFQFDGSNQIFWNHVYKPASPLRVKFKVEITKVVGFGIVTNAFQCTNEAVLLIVEGKKFKFPKVFLTSHFKYFQSTLSEISEEIVIEASLHDFENLLSVLDGINVIDEENVVAIVRLAHKYGVEIVIKKCEQFLIEDSKRSPEHLTEIAEEFNLGLLKRLLKPPQINDKIMECLECPICYRTYKDIPRILHCGHTFCFECLNQLTNLKCPFCCKAFARGSATQNYALMNVIEAVSPKSTDRSDRARNKYEQCRWKKIGVLVLYFINFSVFLMLLVKAINN</sequence>
<keyword evidence="5" id="KW-1133">Transmembrane helix</keyword>
<dbReference type="SUPFAM" id="SSF54695">
    <property type="entry name" value="POZ domain"/>
    <property type="match status" value="2"/>
</dbReference>
<evidence type="ECO:0000259" key="6">
    <source>
        <dbReference type="PROSITE" id="PS50089"/>
    </source>
</evidence>
<dbReference type="AlphaFoldDB" id="G0MD88"/>
<accession>G0MD88</accession>
<feature type="domain" description="BTB" evidence="7">
    <location>
        <begin position="354"/>
        <end position="406"/>
    </location>
</feature>
<feature type="domain" description="RING-type" evidence="6">
    <location>
        <begin position="482"/>
        <end position="518"/>
    </location>
</feature>
<dbReference type="PROSITE" id="PS00518">
    <property type="entry name" value="ZF_RING_1"/>
    <property type="match status" value="1"/>
</dbReference>
<feature type="transmembrane region" description="Helical" evidence="5">
    <location>
        <begin position="563"/>
        <end position="581"/>
    </location>
</feature>
<protein>
    <recommendedName>
        <fullName evidence="10">RING-type domain-containing protein</fullName>
    </recommendedName>
</protein>
<dbReference type="Proteomes" id="UP000008068">
    <property type="component" value="Unassembled WGS sequence"/>
</dbReference>
<dbReference type="EMBL" id="GL379790">
    <property type="protein sequence ID" value="EGT49642.1"/>
    <property type="molecule type" value="Genomic_DNA"/>
</dbReference>
<dbReference type="Pfam" id="PF13445">
    <property type="entry name" value="zf-RING_UBOX"/>
    <property type="match status" value="1"/>
</dbReference>
<dbReference type="GO" id="GO:0008270">
    <property type="term" value="F:zinc ion binding"/>
    <property type="evidence" value="ECO:0007669"/>
    <property type="project" value="UniProtKB-KW"/>
</dbReference>
<dbReference type="Gene3D" id="3.30.40.10">
    <property type="entry name" value="Zinc/RING finger domain, C3HC4 (zinc finger)"/>
    <property type="match status" value="1"/>
</dbReference>
<evidence type="ECO:0000313" key="9">
    <source>
        <dbReference type="Proteomes" id="UP000008068"/>
    </source>
</evidence>
<dbReference type="InParanoid" id="G0MD88"/>
<dbReference type="InterPro" id="IPR001841">
    <property type="entry name" value="Znf_RING"/>
</dbReference>
<dbReference type="InterPro" id="IPR000210">
    <property type="entry name" value="BTB/POZ_dom"/>
</dbReference>
<evidence type="ECO:0000256" key="5">
    <source>
        <dbReference type="SAM" id="Phobius"/>
    </source>
</evidence>
<keyword evidence="1" id="KW-0479">Metal-binding</keyword>
<dbReference type="Pfam" id="PF00651">
    <property type="entry name" value="BTB"/>
    <property type="match status" value="1"/>
</dbReference>
<dbReference type="Gene3D" id="3.30.710.10">
    <property type="entry name" value="Potassium Channel Kv1.1, Chain A"/>
    <property type="match status" value="2"/>
</dbReference>
<dbReference type="InterPro" id="IPR013083">
    <property type="entry name" value="Znf_RING/FYVE/PHD"/>
</dbReference>
<dbReference type="HOGENOM" id="CLU_465579_0_0_1"/>
<evidence type="ECO:0000256" key="4">
    <source>
        <dbReference type="PROSITE-ProRule" id="PRU00175"/>
    </source>
</evidence>
<dbReference type="InterPro" id="IPR017907">
    <property type="entry name" value="Znf_RING_CS"/>
</dbReference>